<evidence type="ECO:0000259" key="8">
    <source>
        <dbReference type="PROSITE" id="PS50928"/>
    </source>
</evidence>
<dbReference type="InterPro" id="IPR000515">
    <property type="entry name" value="MetI-like"/>
</dbReference>
<dbReference type="GO" id="GO:0055085">
    <property type="term" value="P:transmembrane transport"/>
    <property type="evidence" value="ECO:0007669"/>
    <property type="project" value="InterPro"/>
</dbReference>
<dbReference type="PANTHER" id="PTHR43386">
    <property type="entry name" value="OLIGOPEPTIDE TRANSPORT SYSTEM PERMEASE PROTEIN APPC"/>
    <property type="match status" value="1"/>
</dbReference>
<dbReference type="InterPro" id="IPR035906">
    <property type="entry name" value="MetI-like_sf"/>
</dbReference>
<dbReference type="CDD" id="cd06261">
    <property type="entry name" value="TM_PBP2"/>
    <property type="match status" value="1"/>
</dbReference>
<feature type="transmembrane region" description="Helical" evidence="7">
    <location>
        <begin position="119"/>
        <end position="147"/>
    </location>
</feature>
<feature type="transmembrane region" description="Helical" evidence="7">
    <location>
        <begin position="239"/>
        <end position="264"/>
    </location>
</feature>
<evidence type="ECO:0000256" key="4">
    <source>
        <dbReference type="ARBA" id="ARBA00022692"/>
    </source>
</evidence>
<dbReference type="Proteomes" id="UP000256869">
    <property type="component" value="Unassembled WGS sequence"/>
</dbReference>
<keyword evidence="3" id="KW-1003">Cell membrane</keyword>
<feature type="transmembrane region" description="Helical" evidence="7">
    <location>
        <begin position="6"/>
        <end position="30"/>
    </location>
</feature>
<dbReference type="InterPro" id="IPR050366">
    <property type="entry name" value="BP-dependent_transpt_permease"/>
</dbReference>
<feature type="transmembrane region" description="Helical" evidence="7">
    <location>
        <begin position="76"/>
        <end position="99"/>
    </location>
</feature>
<reference evidence="9 10" key="1">
    <citation type="submission" date="2018-07" db="EMBL/GenBank/DDBJ databases">
        <title>Genomic Encyclopedia of Type Strains, Phase III (KMG-III): the genomes of soil and plant-associated and newly described type strains.</title>
        <authorList>
            <person name="Whitman W."/>
        </authorList>
    </citation>
    <scope>NUCLEOTIDE SEQUENCE [LARGE SCALE GENOMIC DNA]</scope>
    <source>
        <strain evidence="9 10">CECT 8236</strain>
    </source>
</reference>
<evidence type="ECO:0000256" key="1">
    <source>
        <dbReference type="ARBA" id="ARBA00004651"/>
    </source>
</evidence>
<name>A0A3D9HQI8_9BACL</name>
<comment type="subcellular location">
    <subcellularLocation>
        <location evidence="1 7">Cell membrane</location>
        <topology evidence="1 7">Multi-pass membrane protein</topology>
    </subcellularLocation>
</comment>
<keyword evidence="6 7" id="KW-0472">Membrane</keyword>
<evidence type="ECO:0000313" key="10">
    <source>
        <dbReference type="Proteomes" id="UP000256869"/>
    </source>
</evidence>
<dbReference type="SUPFAM" id="SSF161098">
    <property type="entry name" value="MetI-like"/>
    <property type="match status" value="1"/>
</dbReference>
<organism evidence="9 10">
    <name type="scientific">Cohnella lupini</name>
    <dbReference type="NCBI Taxonomy" id="1294267"/>
    <lineage>
        <taxon>Bacteria</taxon>
        <taxon>Bacillati</taxon>
        <taxon>Bacillota</taxon>
        <taxon>Bacilli</taxon>
        <taxon>Bacillales</taxon>
        <taxon>Paenibacillaceae</taxon>
        <taxon>Cohnella</taxon>
    </lineage>
</organism>
<evidence type="ECO:0000256" key="5">
    <source>
        <dbReference type="ARBA" id="ARBA00022989"/>
    </source>
</evidence>
<keyword evidence="10" id="KW-1185">Reference proteome</keyword>
<gene>
    <name evidence="9" type="ORF">DFP95_13920</name>
</gene>
<dbReference type="OrthoDB" id="9797472at2"/>
<comment type="similarity">
    <text evidence="7">Belongs to the binding-protein-dependent transport system permease family.</text>
</comment>
<dbReference type="AlphaFoldDB" id="A0A3D9HQI8"/>
<keyword evidence="5 7" id="KW-1133">Transmembrane helix</keyword>
<sequence>MKIPPFILFLMISFGLIVIASMLAPVLFPIDLSDTELMARFKPPRFIDSGSEYLFGTDSLGRDVGIRLLYATRTSIFIAFAGMVLATIFGLIMGVLSGLNGGLTDLVLTFVTDSQLSVPTTFIGIICATIMGSDAITSIIVIGVTGWPGFARLVRSQVIQLKEANFVESSRSLGATKTRIFFEHILTNISSPLIVYATMNLSSFILLESSLSYIGLGIQPPGTSLGVMVSDGRNYLLQSWWMAIVPSVLIVLLILQISMIGDWLRDKLDPKLKNKS</sequence>
<dbReference type="Gene3D" id="1.10.3720.10">
    <property type="entry name" value="MetI-like"/>
    <property type="match status" value="1"/>
</dbReference>
<evidence type="ECO:0000256" key="7">
    <source>
        <dbReference type="RuleBase" id="RU363032"/>
    </source>
</evidence>
<keyword evidence="2 7" id="KW-0813">Transport</keyword>
<protein>
    <submittedName>
        <fullName evidence="9">Peptide/nickel transport system permease protein</fullName>
    </submittedName>
</protein>
<feature type="transmembrane region" description="Helical" evidence="7">
    <location>
        <begin position="193"/>
        <end position="219"/>
    </location>
</feature>
<dbReference type="PROSITE" id="PS50928">
    <property type="entry name" value="ABC_TM1"/>
    <property type="match status" value="1"/>
</dbReference>
<feature type="domain" description="ABC transmembrane type-1" evidence="8">
    <location>
        <begin position="72"/>
        <end position="261"/>
    </location>
</feature>
<evidence type="ECO:0000256" key="3">
    <source>
        <dbReference type="ARBA" id="ARBA00022475"/>
    </source>
</evidence>
<dbReference type="PANTHER" id="PTHR43386:SF1">
    <property type="entry name" value="D,D-DIPEPTIDE TRANSPORT SYSTEM PERMEASE PROTEIN DDPC-RELATED"/>
    <property type="match status" value="1"/>
</dbReference>
<accession>A0A3D9HQI8</accession>
<dbReference type="EMBL" id="QRDY01000039">
    <property type="protein sequence ID" value="RED51763.1"/>
    <property type="molecule type" value="Genomic_DNA"/>
</dbReference>
<evidence type="ECO:0000256" key="2">
    <source>
        <dbReference type="ARBA" id="ARBA00022448"/>
    </source>
</evidence>
<comment type="caution">
    <text evidence="9">The sequence shown here is derived from an EMBL/GenBank/DDBJ whole genome shotgun (WGS) entry which is preliminary data.</text>
</comment>
<dbReference type="Pfam" id="PF00528">
    <property type="entry name" value="BPD_transp_1"/>
    <property type="match status" value="1"/>
</dbReference>
<dbReference type="RefSeq" id="WP_115995892.1">
    <property type="nucleotide sequence ID" value="NZ_QRDY01000039.1"/>
</dbReference>
<evidence type="ECO:0000313" key="9">
    <source>
        <dbReference type="EMBL" id="RED51763.1"/>
    </source>
</evidence>
<proteinExistence type="inferred from homology"/>
<dbReference type="GO" id="GO:0005886">
    <property type="term" value="C:plasma membrane"/>
    <property type="evidence" value="ECO:0007669"/>
    <property type="project" value="UniProtKB-SubCell"/>
</dbReference>
<evidence type="ECO:0000256" key="6">
    <source>
        <dbReference type="ARBA" id="ARBA00023136"/>
    </source>
</evidence>
<keyword evidence="4 7" id="KW-0812">Transmembrane</keyword>